<feature type="region of interest" description="Disordered" evidence="7">
    <location>
        <begin position="1"/>
        <end position="50"/>
    </location>
</feature>
<evidence type="ECO:0000256" key="5">
    <source>
        <dbReference type="ARBA" id="ARBA00023186"/>
    </source>
</evidence>
<feature type="compositionally biased region" description="Polar residues" evidence="7">
    <location>
        <begin position="8"/>
        <end position="24"/>
    </location>
</feature>
<dbReference type="GO" id="GO:0051082">
    <property type="term" value="F:unfolded protein binding"/>
    <property type="evidence" value="ECO:0007669"/>
    <property type="project" value="InterPro"/>
</dbReference>
<feature type="compositionally biased region" description="Low complexity" evidence="7">
    <location>
        <begin position="373"/>
        <end position="396"/>
    </location>
</feature>
<feature type="compositionally biased region" description="Acidic residues" evidence="7">
    <location>
        <begin position="341"/>
        <end position="355"/>
    </location>
</feature>
<dbReference type="CDD" id="cd06257">
    <property type="entry name" value="DnaJ"/>
    <property type="match status" value="1"/>
</dbReference>
<dbReference type="InterPro" id="IPR012724">
    <property type="entry name" value="DnaJ"/>
</dbReference>
<feature type="compositionally biased region" description="Polar residues" evidence="7">
    <location>
        <begin position="137"/>
        <end position="149"/>
    </location>
</feature>
<dbReference type="FunFam" id="2.60.260.20:FF:000005">
    <property type="entry name" value="Chaperone protein dnaJ 1, mitochondrial"/>
    <property type="match status" value="1"/>
</dbReference>
<dbReference type="InterPro" id="IPR002939">
    <property type="entry name" value="DnaJ_C"/>
</dbReference>
<dbReference type="Gene3D" id="1.10.287.110">
    <property type="entry name" value="DnaJ domain"/>
    <property type="match status" value="1"/>
</dbReference>
<keyword evidence="2" id="KW-0677">Repeat</keyword>
<dbReference type="InterPro" id="IPR051938">
    <property type="entry name" value="Apopto_cytoskel_mod"/>
</dbReference>
<dbReference type="GO" id="GO:0005524">
    <property type="term" value="F:ATP binding"/>
    <property type="evidence" value="ECO:0007669"/>
    <property type="project" value="InterPro"/>
</dbReference>
<evidence type="ECO:0000256" key="4">
    <source>
        <dbReference type="ARBA" id="ARBA00022833"/>
    </source>
</evidence>
<keyword evidence="4 6" id="KW-0862">Zinc</keyword>
<dbReference type="SMART" id="SM00271">
    <property type="entry name" value="DnaJ"/>
    <property type="match status" value="1"/>
</dbReference>
<dbReference type="OrthoDB" id="10256793at2759"/>
<feature type="region of interest" description="Disordered" evidence="7">
    <location>
        <begin position="86"/>
        <end position="411"/>
    </location>
</feature>
<dbReference type="InterPro" id="IPR008971">
    <property type="entry name" value="HSP40/DnaJ_pept-bd"/>
</dbReference>
<protein>
    <submittedName>
        <fullName evidence="10">HSP40/DnaJ peptide-binding</fullName>
    </submittedName>
</protein>
<dbReference type="InterPro" id="IPR036410">
    <property type="entry name" value="HSP_DnaJ_Cys-rich_dom_sf"/>
</dbReference>
<feature type="zinc finger region" description="CR-type" evidence="6">
    <location>
        <begin position="641"/>
        <end position="719"/>
    </location>
</feature>
<dbReference type="Pfam" id="PF00226">
    <property type="entry name" value="DnaJ"/>
    <property type="match status" value="1"/>
</dbReference>
<keyword evidence="11" id="KW-1185">Reference proteome</keyword>
<organism evidence="10 11">
    <name type="scientific">Pseudocohnilembus persalinus</name>
    <name type="common">Ciliate</name>
    <dbReference type="NCBI Taxonomy" id="266149"/>
    <lineage>
        <taxon>Eukaryota</taxon>
        <taxon>Sar</taxon>
        <taxon>Alveolata</taxon>
        <taxon>Ciliophora</taxon>
        <taxon>Intramacronucleata</taxon>
        <taxon>Oligohymenophorea</taxon>
        <taxon>Scuticociliatia</taxon>
        <taxon>Philasterida</taxon>
        <taxon>Pseudocohnilembidae</taxon>
        <taxon>Pseudocohnilembus</taxon>
    </lineage>
</organism>
<dbReference type="SUPFAM" id="SSF49493">
    <property type="entry name" value="HSP40/DnaJ peptide-binding domain"/>
    <property type="match status" value="2"/>
</dbReference>
<dbReference type="InterPro" id="IPR036869">
    <property type="entry name" value="J_dom_sf"/>
</dbReference>
<evidence type="ECO:0000259" key="8">
    <source>
        <dbReference type="PROSITE" id="PS50076"/>
    </source>
</evidence>
<dbReference type="HAMAP" id="MF_01152">
    <property type="entry name" value="DnaJ"/>
    <property type="match status" value="1"/>
</dbReference>
<dbReference type="Gene3D" id="2.10.230.10">
    <property type="entry name" value="Heat shock protein DnaJ, cysteine-rich domain"/>
    <property type="match status" value="1"/>
</dbReference>
<dbReference type="Pfam" id="PF01556">
    <property type="entry name" value="DnaJ_C"/>
    <property type="match status" value="1"/>
</dbReference>
<dbReference type="GO" id="GO:0008270">
    <property type="term" value="F:zinc ion binding"/>
    <property type="evidence" value="ECO:0007669"/>
    <property type="project" value="UniProtKB-KW"/>
</dbReference>
<dbReference type="Gene3D" id="2.60.260.20">
    <property type="entry name" value="Urease metallochaperone UreE, N-terminal domain"/>
    <property type="match status" value="2"/>
</dbReference>
<feature type="compositionally biased region" description="Low complexity" evidence="7">
    <location>
        <begin position="205"/>
        <end position="243"/>
    </location>
</feature>
<dbReference type="PROSITE" id="PS51188">
    <property type="entry name" value="ZF_CR"/>
    <property type="match status" value="1"/>
</dbReference>
<dbReference type="GO" id="GO:0031072">
    <property type="term" value="F:heat shock protein binding"/>
    <property type="evidence" value="ECO:0007669"/>
    <property type="project" value="InterPro"/>
</dbReference>
<dbReference type="InterPro" id="IPR001623">
    <property type="entry name" value="DnaJ_domain"/>
</dbReference>
<feature type="compositionally biased region" description="Acidic residues" evidence="7">
    <location>
        <begin position="154"/>
        <end position="166"/>
    </location>
</feature>
<keyword evidence="3 6" id="KW-0863">Zinc-finger</keyword>
<dbReference type="PROSITE" id="PS50076">
    <property type="entry name" value="DNAJ_2"/>
    <property type="match status" value="1"/>
</dbReference>
<feature type="domain" description="CR-type" evidence="9">
    <location>
        <begin position="641"/>
        <end position="719"/>
    </location>
</feature>
<dbReference type="InterPro" id="IPR018253">
    <property type="entry name" value="DnaJ_domain_CS"/>
</dbReference>
<gene>
    <name evidence="10" type="ORF">PPERSA_06042</name>
</gene>
<dbReference type="GO" id="GO:0009408">
    <property type="term" value="P:response to heat"/>
    <property type="evidence" value="ECO:0007669"/>
    <property type="project" value="InterPro"/>
</dbReference>
<dbReference type="InParanoid" id="A0A0V0QQD1"/>
<evidence type="ECO:0000256" key="2">
    <source>
        <dbReference type="ARBA" id="ARBA00022737"/>
    </source>
</evidence>
<sequence>MGEMLMSNPDNSLSPTSPVNQTKLSDPDNGEFQLIQDDGDFFDPDNTSSQNQLNFQNIIQQDDPSLITQEDFENKYMDENRFIELSKQQEKEEKMSLKNNQSALKPLTSIKRPSFFGKDLQELYKDLRTGSEDKTTDSSSLQSYKTQKLQINDLQEENEDDEEEQEEQQKEQNQKKEENKQIQKQKINKDQQNNYENQGEENQEQQKQSQSNSQQNYEICDENNYSYLSSSNSQSNQDIISFSLNSDLNNKSRNKSQLQNRNSGKSDDFKKNNNNNNGGTYKEDPISEKKAKEEEDQEQENEEISSIDKKNNGQYNNINTQNFGQKNIKDKEKSTDKSDDIENELEQLDIDDPENNIEFNITNSQEEIKKKQFQNQDQDQNQKQNQQKQQQQLENEQQNENEEDEIGNCELDENGLPILKIIDTKYLKQQKQKKKQQNQQLMKQNQQSGRKQNKMELTLSYELNSDSENDANNNDLRSDSSQECSPLGANEKNEQYFQGQIKQQNNQNSIDKSASASEVKQAYYKLAKEFHPDTSEHANANEIFSNISQAYEVLSDQNKRKLYDSCGVEEDEINESYSSESQQFKHRQRRQQNRQQDQEDLFNEFDTFFKQKQRQKVHPPQKGADIHQQVTLGFQDSISQKTKVKLKFEKTVQCPECRGNKCAKNTFPSKCYTCGGSGILTYRDRFDTIDSVCDNCEGYGKVIKHKCSCCKGEGSIKIQQQEEISIPQGIENGQILRKQGDGNVGIEGGKNGDLFIKVTVKQDPYFTRQGNNIFTDFYITPAQSIIGGAVNVKTLHGDIEIQIPKNCYHGQKIQIPNKGLQILNKKFQGDHFVTFKIQIPQTLTMEEKQIYQQIFELEKKIEKSQNQNKENQQYQNAQQNAQDSQQQQQNKSYQQEAQI</sequence>
<evidence type="ECO:0000256" key="6">
    <source>
        <dbReference type="PROSITE-ProRule" id="PRU00546"/>
    </source>
</evidence>
<evidence type="ECO:0000259" key="9">
    <source>
        <dbReference type="PROSITE" id="PS51188"/>
    </source>
</evidence>
<dbReference type="EMBL" id="LDAU01000115">
    <property type="protein sequence ID" value="KRX04489.1"/>
    <property type="molecule type" value="Genomic_DNA"/>
</dbReference>
<comment type="caution">
    <text evidence="10">The sequence shown here is derived from an EMBL/GenBank/DDBJ whole genome shotgun (WGS) entry which is preliminary data.</text>
</comment>
<feature type="compositionally biased region" description="Basic and acidic residues" evidence="7">
    <location>
        <begin position="119"/>
        <end position="136"/>
    </location>
</feature>
<feature type="region of interest" description="Disordered" evidence="7">
    <location>
        <begin position="865"/>
        <end position="899"/>
    </location>
</feature>
<dbReference type="Pfam" id="PF00684">
    <property type="entry name" value="DnaJ_CXXCXGXG"/>
    <property type="match status" value="1"/>
</dbReference>
<name>A0A0V0QQD1_PSEPJ</name>
<evidence type="ECO:0000256" key="1">
    <source>
        <dbReference type="ARBA" id="ARBA00022723"/>
    </source>
</evidence>
<evidence type="ECO:0000313" key="11">
    <source>
        <dbReference type="Proteomes" id="UP000054937"/>
    </source>
</evidence>
<feature type="compositionally biased region" description="Basic and acidic residues" evidence="7">
    <location>
        <begin position="327"/>
        <end position="340"/>
    </location>
</feature>
<reference evidence="10 11" key="1">
    <citation type="journal article" date="2015" name="Sci. Rep.">
        <title>Genome of the facultative scuticociliatosis pathogen Pseudocohnilembus persalinus provides insight into its virulence through horizontal gene transfer.</title>
        <authorList>
            <person name="Xiong J."/>
            <person name="Wang G."/>
            <person name="Cheng J."/>
            <person name="Tian M."/>
            <person name="Pan X."/>
            <person name="Warren A."/>
            <person name="Jiang C."/>
            <person name="Yuan D."/>
            <person name="Miao W."/>
        </authorList>
    </citation>
    <scope>NUCLEOTIDE SEQUENCE [LARGE SCALE GENOMIC DNA]</scope>
    <source>
        <strain evidence="10">36N120E</strain>
    </source>
</reference>
<feature type="domain" description="J" evidence="8">
    <location>
        <begin position="503"/>
        <end position="567"/>
    </location>
</feature>
<keyword evidence="1 6" id="KW-0479">Metal-binding</keyword>
<dbReference type="CDD" id="cd10719">
    <property type="entry name" value="DnaJ_zf"/>
    <property type="match status" value="1"/>
</dbReference>
<feature type="compositionally biased region" description="Basic and acidic residues" evidence="7">
    <location>
        <begin position="167"/>
        <end position="181"/>
    </location>
</feature>
<dbReference type="SUPFAM" id="SSF46565">
    <property type="entry name" value="Chaperone J-domain"/>
    <property type="match status" value="1"/>
</dbReference>
<feature type="region of interest" description="Disordered" evidence="7">
    <location>
        <begin position="430"/>
        <end position="488"/>
    </location>
</feature>
<dbReference type="SUPFAM" id="SSF57938">
    <property type="entry name" value="DnaJ/Hsp40 cysteine-rich domain"/>
    <property type="match status" value="1"/>
</dbReference>
<proteinExistence type="inferred from homology"/>
<feature type="compositionally biased region" description="Basic and acidic residues" evidence="7">
    <location>
        <begin position="86"/>
        <end position="96"/>
    </location>
</feature>
<feature type="compositionally biased region" description="Polar residues" evidence="7">
    <location>
        <begin position="244"/>
        <end position="261"/>
    </location>
</feature>
<dbReference type="PROSITE" id="PS00636">
    <property type="entry name" value="DNAJ_1"/>
    <property type="match status" value="1"/>
</dbReference>
<feature type="compositionally biased region" description="Low complexity" evidence="7">
    <location>
        <begin position="462"/>
        <end position="475"/>
    </location>
</feature>
<accession>A0A0V0QQD1</accession>
<dbReference type="AlphaFoldDB" id="A0A0V0QQD1"/>
<feature type="compositionally biased region" description="Basic and acidic residues" evidence="7">
    <location>
        <begin position="281"/>
        <end position="293"/>
    </location>
</feature>
<dbReference type="PANTHER" id="PTHR44145">
    <property type="entry name" value="DNAJ HOMOLOG SUBFAMILY A MEMBER 3, MITOCHONDRIAL"/>
    <property type="match status" value="1"/>
</dbReference>
<feature type="compositionally biased region" description="Acidic residues" evidence="7">
    <location>
        <begin position="294"/>
        <end position="305"/>
    </location>
</feature>
<dbReference type="PRINTS" id="PR00625">
    <property type="entry name" value="JDOMAIN"/>
</dbReference>
<evidence type="ECO:0000256" key="3">
    <source>
        <dbReference type="ARBA" id="ARBA00022771"/>
    </source>
</evidence>
<feature type="compositionally biased region" description="Acidic residues" evidence="7">
    <location>
        <begin position="397"/>
        <end position="411"/>
    </location>
</feature>
<dbReference type="GO" id="GO:0006457">
    <property type="term" value="P:protein folding"/>
    <property type="evidence" value="ECO:0007669"/>
    <property type="project" value="InterPro"/>
</dbReference>
<feature type="region of interest" description="Disordered" evidence="7">
    <location>
        <begin position="575"/>
        <end position="597"/>
    </location>
</feature>
<feature type="compositionally biased region" description="Low complexity" evidence="7">
    <location>
        <begin position="312"/>
        <end position="322"/>
    </location>
</feature>
<feature type="compositionally biased region" description="Low complexity" evidence="7">
    <location>
        <begin position="182"/>
        <end position="197"/>
    </location>
</feature>
<dbReference type="InterPro" id="IPR001305">
    <property type="entry name" value="HSP_DnaJ_Cys-rich_dom"/>
</dbReference>
<keyword evidence="5" id="KW-0143">Chaperone</keyword>
<dbReference type="CDD" id="cd10747">
    <property type="entry name" value="DnaJ_C"/>
    <property type="match status" value="1"/>
</dbReference>
<evidence type="ECO:0000313" key="10">
    <source>
        <dbReference type="EMBL" id="KRX04489.1"/>
    </source>
</evidence>
<dbReference type="Proteomes" id="UP000054937">
    <property type="component" value="Unassembled WGS sequence"/>
</dbReference>
<feature type="compositionally biased region" description="Low complexity" evidence="7">
    <location>
        <begin position="437"/>
        <end position="447"/>
    </location>
</feature>
<evidence type="ECO:0000256" key="7">
    <source>
        <dbReference type="SAM" id="MobiDB-lite"/>
    </source>
</evidence>
<dbReference type="PANTHER" id="PTHR44145:SF3">
    <property type="entry name" value="DNAJ HOMOLOG SUBFAMILY A MEMBER 3, MITOCHONDRIAL"/>
    <property type="match status" value="1"/>
</dbReference>